<protein>
    <recommendedName>
        <fullName evidence="4">YggT family protein</fullName>
    </recommendedName>
</protein>
<dbReference type="EMBL" id="BNJK01000001">
    <property type="protein sequence ID" value="GHO92988.1"/>
    <property type="molecule type" value="Genomic_DNA"/>
</dbReference>
<dbReference type="Proteomes" id="UP000597444">
    <property type="component" value="Unassembled WGS sequence"/>
</dbReference>
<evidence type="ECO:0008006" key="4">
    <source>
        <dbReference type="Google" id="ProtNLM"/>
    </source>
</evidence>
<feature type="transmembrane region" description="Helical" evidence="1">
    <location>
        <begin position="103"/>
        <end position="122"/>
    </location>
</feature>
<feature type="transmembrane region" description="Helical" evidence="1">
    <location>
        <begin position="134"/>
        <end position="158"/>
    </location>
</feature>
<comment type="caution">
    <text evidence="2">The sequence shown here is derived from an EMBL/GenBank/DDBJ whole genome shotgun (WGS) entry which is preliminary data.</text>
</comment>
<keyword evidence="1" id="KW-0472">Membrane</keyword>
<evidence type="ECO:0000313" key="2">
    <source>
        <dbReference type="EMBL" id="GHO92988.1"/>
    </source>
</evidence>
<feature type="transmembrane region" description="Helical" evidence="1">
    <location>
        <begin position="69"/>
        <end position="91"/>
    </location>
</feature>
<dbReference type="RefSeq" id="WP_220203797.1">
    <property type="nucleotide sequence ID" value="NZ_BNJK01000001.1"/>
</dbReference>
<sequence length="176" mass="20297">MNNQPYPPDPTYRERYPDIHNDQTIQTAASDSTYARRQQENYVNPAGDRVEQQEELVENKNVNRANARYWTTTITYFVLAVLEIILFLRFLFRLLGANQGNAFIMFLYDLSHVFVGAFNGIFNDQTLGRSVFETSTLVAMLIYALIAWGIVSLARVVFVPRASGYRNTVTTRRRDL</sequence>
<organism evidence="2 3">
    <name type="scientific">Reticulibacter mediterranei</name>
    <dbReference type="NCBI Taxonomy" id="2778369"/>
    <lineage>
        <taxon>Bacteria</taxon>
        <taxon>Bacillati</taxon>
        <taxon>Chloroflexota</taxon>
        <taxon>Ktedonobacteria</taxon>
        <taxon>Ktedonobacterales</taxon>
        <taxon>Reticulibacteraceae</taxon>
        <taxon>Reticulibacter</taxon>
    </lineage>
</organism>
<keyword evidence="1" id="KW-1133">Transmembrane helix</keyword>
<evidence type="ECO:0000313" key="3">
    <source>
        <dbReference type="Proteomes" id="UP000597444"/>
    </source>
</evidence>
<dbReference type="AlphaFoldDB" id="A0A8J3IG81"/>
<keyword evidence="3" id="KW-1185">Reference proteome</keyword>
<gene>
    <name evidence="2" type="ORF">KSF_030360</name>
</gene>
<evidence type="ECO:0000256" key="1">
    <source>
        <dbReference type="SAM" id="Phobius"/>
    </source>
</evidence>
<keyword evidence="1" id="KW-0812">Transmembrane</keyword>
<accession>A0A8J3IG81</accession>
<name>A0A8J3IG81_9CHLR</name>
<reference evidence="2" key="1">
    <citation type="submission" date="2020-10" db="EMBL/GenBank/DDBJ databases">
        <title>Taxonomic study of unclassified bacteria belonging to the class Ktedonobacteria.</title>
        <authorList>
            <person name="Yabe S."/>
            <person name="Wang C.M."/>
            <person name="Zheng Y."/>
            <person name="Sakai Y."/>
            <person name="Cavaletti L."/>
            <person name="Monciardini P."/>
            <person name="Donadio S."/>
        </authorList>
    </citation>
    <scope>NUCLEOTIDE SEQUENCE</scope>
    <source>
        <strain evidence="2">ID150040</strain>
    </source>
</reference>
<proteinExistence type="predicted"/>